<keyword evidence="1" id="KW-0808">Transferase</keyword>
<accession>A0A5Q2QD09</accession>
<dbReference type="EMBL" id="CP045871">
    <property type="protein sequence ID" value="QGG79916.1"/>
    <property type="molecule type" value="Genomic_DNA"/>
</dbReference>
<dbReference type="SUPFAM" id="SSF75169">
    <property type="entry name" value="DsrEFH-like"/>
    <property type="match status" value="1"/>
</dbReference>
<dbReference type="PANTHER" id="PTHR34874:SF3">
    <property type="entry name" value="SULFURTRANSFERASE TUSD"/>
    <property type="match status" value="1"/>
</dbReference>
<dbReference type="GO" id="GO:0097163">
    <property type="term" value="F:sulfur carrier activity"/>
    <property type="evidence" value="ECO:0007669"/>
    <property type="project" value="TreeGrafter"/>
</dbReference>
<protein>
    <submittedName>
        <fullName evidence="1">Sulfurtransferase TusD</fullName>
    </submittedName>
</protein>
<dbReference type="AlphaFoldDB" id="A0A5Q2QD09"/>
<proteinExistence type="predicted"/>
<reference evidence="1 2" key="1">
    <citation type="submission" date="2019-11" db="EMBL/GenBank/DDBJ databases">
        <authorList>
            <person name="Khan S.A."/>
            <person name="Jeon C.O."/>
            <person name="Chun B.H."/>
        </authorList>
    </citation>
    <scope>NUCLEOTIDE SEQUENCE [LARGE SCALE GENOMIC DNA]</scope>
    <source>
        <strain evidence="1 2">IMCC 1097</strain>
    </source>
</reference>
<dbReference type="PANTHER" id="PTHR34874">
    <property type="entry name" value="PROTEIN YCHN"/>
    <property type="match status" value="1"/>
</dbReference>
<dbReference type="RefSeq" id="WP_153713420.1">
    <property type="nucleotide sequence ID" value="NZ_CP045871.1"/>
</dbReference>
<evidence type="ECO:0000313" key="2">
    <source>
        <dbReference type="Proteomes" id="UP000388235"/>
    </source>
</evidence>
<dbReference type="InterPro" id="IPR003787">
    <property type="entry name" value="Sulphur_relay_DsrE/F-like"/>
</dbReference>
<name>A0A5Q2QD09_9GAMM</name>
<dbReference type="GO" id="GO:0002143">
    <property type="term" value="P:tRNA wobble position uridine thiolation"/>
    <property type="evidence" value="ECO:0007669"/>
    <property type="project" value="TreeGrafter"/>
</dbReference>
<dbReference type="Proteomes" id="UP000388235">
    <property type="component" value="Chromosome"/>
</dbReference>
<dbReference type="Pfam" id="PF02635">
    <property type="entry name" value="DsrE"/>
    <property type="match status" value="1"/>
</dbReference>
<dbReference type="GO" id="GO:1990228">
    <property type="term" value="C:sulfurtransferase complex"/>
    <property type="evidence" value="ECO:0007669"/>
    <property type="project" value="TreeGrafter"/>
</dbReference>
<dbReference type="OrthoDB" id="9787483at2"/>
<dbReference type="GO" id="GO:0016740">
    <property type="term" value="F:transferase activity"/>
    <property type="evidence" value="ECO:0007669"/>
    <property type="project" value="UniProtKB-KW"/>
</dbReference>
<gene>
    <name evidence="1" type="ORF">GH975_04715</name>
</gene>
<organism evidence="1 2">
    <name type="scientific">Litorivicinus lipolyticus</name>
    <dbReference type="NCBI Taxonomy" id="418701"/>
    <lineage>
        <taxon>Bacteria</taxon>
        <taxon>Pseudomonadati</taxon>
        <taxon>Pseudomonadota</taxon>
        <taxon>Gammaproteobacteria</taxon>
        <taxon>Oceanospirillales</taxon>
        <taxon>Litorivicinaceae</taxon>
        <taxon>Litorivicinus</taxon>
    </lineage>
</organism>
<dbReference type="KEGG" id="llp:GH975_04715"/>
<dbReference type="InterPro" id="IPR027396">
    <property type="entry name" value="DsrEFH-like"/>
</dbReference>
<dbReference type="Gene3D" id="3.40.1260.10">
    <property type="entry name" value="DsrEFH-like"/>
    <property type="match status" value="1"/>
</dbReference>
<keyword evidence="2" id="KW-1185">Reference proteome</keyword>
<sequence>MKPYSLLISHESDATALDIARAMQATHQGLYRLFFFQAGVSQLNTNCYPTAGQSMAEQWSDFFAATQVDALACVTSALARGVLDTTQATKLGRHPTLCAGAALGGLGQLADAYEHSRVVHIK</sequence>
<evidence type="ECO:0000313" key="1">
    <source>
        <dbReference type="EMBL" id="QGG79916.1"/>
    </source>
</evidence>